<feature type="region of interest" description="Disordered" evidence="1">
    <location>
        <begin position="14"/>
        <end position="38"/>
    </location>
</feature>
<evidence type="ECO:0000313" key="3">
    <source>
        <dbReference type="Proteomes" id="UP000663843"/>
    </source>
</evidence>
<evidence type="ECO:0000256" key="1">
    <source>
        <dbReference type="SAM" id="MobiDB-lite"/>
    </source>
</evidence>
<evidence type="ECO:0000313" key="2">
    <source>
        <dbReference type="EMBL" id="CAE6536611.1"/>
    </source>
</evidence>
<gene>
    <name evidence="2" type="ORF">RDB_LOCUS187575</name>
</gene>
<accession>A0A8H3DU58</accession>
<reference evidence="2" key="1">
    <citation type="submission" date="2021-01" db="EMBL/GenBank/DDBJ databases">
        <authorList>
            <person name="Kaushik A."/>
        </authorList>
    </citation>
    <scope>NUCLEOTIDE SEQUENCE</scope>
    <source>
        <strain evidence="2">AG2-2IIIB</strain>
    </source>
</reference>
<proteinExistence type="predicted"/>
<dbReference type="Proteomes" id="UP000663843">
    <property type="component" value="Unassembled WGS sequence"/>
</dbReference>
<protein>
    <submittedName>
        <fullName evidence="2">Uncharacterized protein</fullName>
    </submittedName>
</protein>
<comment type="caution">
    <text evidence="2">The sequence shown here is derived from an EMBL/GenBank/DDBJ whole genome shotgun (WGS) entry which is preliminary data.</text>
</comment>
<dbReference type="AlphaFoldDB" id="A0A8H3DU58"/>
<organism evidence="2 3">
    <name type="scientific">Rhizoctonia solani</name>
    <dbReference type="NCBI Taxonomy" id="456999"/>
    <lineage>
        <taxon>Eukaryota</taxon>
        <taxon>Fungi</taxon>
        <taxon>Dikarya</taxon>
        <taxon>Basidiomycota</taxon>
        <taxon>Agaricomycotina</taxon>
        <taxon>Agaricomycetes</taxon>
        <taxon>Cantharellales</taxon>
        <taxon>Ceratobasidiaceae</taxon>
        <taxon>Rhizoctonia</taxon>
    </lineage>
</organism>
<sequence>MDIDTGSGRLHFEGELDVNAPLNPSEAEPNGTFYYNKLPENGTETYASYYRDQDGEKAQLVRITFAENPDEGANQLGYVSLSQFLFHTNTNLHCCTHGHPTAIYSMKVTNQSTRLSLSMTLMEKGGS</sequence>
<dbReference type="EMBL" id="CAJMWT010009025">
    <property type="protein sequence ID" value="CAE6536611.1"/>
    <property type="molecule type" value="Genomic_DNA"/>
</dbReference>
<name>A0A8H3DU58_9AGAM</name>